<keyword evidence="1" id="KW-0812">Transmembrane</keyword>
<reference evidence="2 3" key="1">
    <citation type="submission" date="2024-06" db="EMBL/GenBank/DDBJ databases">
        <title>Genomic Encyclopedia of Type Strains, Phase IV (KMG-IV): sequencing the most valuable type-strain genomes for metagenomic binning, comparative biology and taxonomic classification.</title>
        <authorList>
            <person name="Goeker M."/>
        </authorList>
    </citation>
    <scope>NUCLEOTIDE SEQUENCE [LARGE SCALE GENOMIC DNA]</scope>
    <source>
        <strain evidence="2 3">DSM 28102</strain>
    </source>
</reference>
<dbReference type="RefSeq" id="WP_354433272.1">
    <property type="nucleotide sequence ID" value="NZ_JBEPLY010000002.1"/>
</dbReference>
<keyword evidence="1" id="KW-1133">Transmembrane helix</keyword>
<keyword evidence="3" id="KW-1185">Reference proteome</keyword>
<dbReference type="EMBL" id="JBEPLY010000002">
    <property type="protein sequence ID" value="MET3598977.1"/>
    <property type="molecule type" value="Genomic_DNA"/>
</dbReference>
<feature type="transmembrane region" description="Helical" evidence="1">
    <location>
        <begin position="36"/>
        <end position="57"/>
    </location>
</feature>
<evidence type="ECO:0000313" key="2">
    <source>
        <dbReference type="EMBL" id="MET3598977.1"/>
    </source>
</evidence>
<name>A0ABV2I7S5_9HYPH</name>
<keyword evidence="1" id="KW-0472">Membrane</keyword>
<protein>
    <submittedName>
        <fullName evidence="2">Uncharacterized protein</fullName>
    </submittedName>
</protein>
<dbReference type="Proteomes" id="UP001549164">
    <property type="component" value="Unassembled WGS sequence"/>
</dbReference>
<comment type="caution">
    <text evidence="2">The sequence shown here is derived from an EMBL/GenBank/DDBJ whole genome shotgun (WGS) entry which is preliminary data.</text>
</comment>
<feature type="transmembrane region" description="Helical" evidence="1">
    <location>
        <begin position="69"/>
        <end position="89"/>
    </location>
</feature>
<proteinExistence type="predicted"/>
<evidence type="ECO:0000313" key="3">
    <source>
        <dbReference type="Proteomes" id="UP001549164"/>
    </source>
</evidence>
<sequence length="122" mass="13592">MRQLFYMIAGLAAYAALLICSQYLLGNGLEGNTLRLSIALLPMLPALFICVVVVRCIRQLDELQRRVQLEALAVASAGTALITFSYGFLEGIGFPRLSMFMVWPLMAAIWFLGVIVGKFRFR</sequence>
<organism evidence="2 3">
    <name type="scientific">Martelella mangrovi</name>
    <dbReference type="NCBI Taxonomy" id="1397477"/>
    <lineage>
        <taxon>Bacteria</taxon>
        <taxon>Pseudomonadati</taxon>
        <taxon>Pseudomonadota</taxon>
        <taxon>Alphaproteobacteria</taxon>
        <taxon>Hyphomicrobiales</taxon>
        <taxon>Aurantimonadaceae</taxon>
        <taxon>Martelella</taxon>
    </lineage>
</organism>
<gene>
    <name evidence="2" type="ORF">ABID12_000904</name>
</gene>
<feature type="transmembrane region" description="Helical" evidence="1">
    <location>
        <begin position="101"/>
        <end position="121"/>
    </location>
</feature>
<evidence type="ECO:0000256" key="1">
    <source>
        <dbReference type="SAM" id="Phobius"/>
    </source>
</evidence>
<accession>A0ABV2I7S5</accession>